<keyword evidence="6" id="KW-1185">Reference proteome</keyword>
<evidence type="ECO:0000313" key="5">
    <source>
        <dbReference type="Proteomes" id="UP000019849"/>
    </source>
</evidence>
<evidence type="ECO:0000256" key="2">
    <source>
        <dbReference type="SAM" id="SignalP"/>
    </source>
</evidence>
<dbReference type="RefSeq" id="WP_035028258.1">
    <property type="nucleotide sequence ID" value="NZ_KK073893.1"/>
</dbReference>
<protein>
    <recommendedName>
        <fullName evidence="7">Lipoprotein</fullName>
    </recommendedName>
</protein>
<dbReference type="Proteomes" id="UP000019849">
    <property type="component" value="Unassembled WGS sequence"/>
</dbReference>
<sequence length="187" mass="19298">MSRASLSTVLFAALSLCACNSSSVLDPAAGATASGQQTATQPSSTESAAQPPVTAVQPPARSSRIRLQVAPIVGASVEAAGPLMEELQQRARQRGVTLAGSSGQNATHVLKGYFSVLNEDGAATVIYVWDVYDPAGSRLHRISGQQKAQAVSGAEGWPSVAPDTLRAIADTTMDQLSSWFQASADQG</sequence>
<reference evidence="4 6" key="2">
    <citation type="submission" date="2019-03" db="EMBL/GenBank/DDBJ databases">
        <title>Genomic Encyclopedia of Type Strains, Phase IV (KMG-IV): sequencing the most valuable type-strain genomes for metagenomic binning, comparative biology and taxonomic classification.</title>
        <authorList>
            <person name="Goeker M."/>
        </authorList>
    </citation>
    <scope>NUCLEOTIDE SEQUENCE [LARGE SCALE GENOMIC DNA]</scope>
    <source>
        <strain evidence="4 6">DSM 11603</strain>
    </source>
</reference>
<dbReference type="STRING" id="69279.BG36_09780"/>
<dbReference type="OrthoDB" id="7374881at2"/>
<keyword evidence="2" id="KW-0732">Signal</keyword>
<accession>A0A011UE68</accession>
<comment type="caution">
    <text evidence="3">The sequence shown here is derived from an EMBL/GenBank/DDBJ whole genome shotgun (WGS) entry which is preliminary data.</text>
</comment>
<evidence type="ECO:0000313" key="6">
    <source>
        <dbReference type="Proteomes" id="UP000294958"/>
    </source>
</evidence>
<reference evidence="3 5" key="1">
    <citation type="submission" date="2014-02" db="EMBL/GenBank/DDBJ databases">
        <title>Aquamicrobium defluvii Genome sequencing.</title>
        <authorList>
            <person name="Wang X."/>
        </authorList>
    </citation>
    <scope>NUCLEOTIDE SEQUENCE [LARGE SCALE GENOMIC DNA]</scope>
    <source>
        <strain evidence="3 5">W13Z1</strain>
    </source>
</reference>
<dbReference type="PATRIC" id="fig|69279.3.peg.3046"/>
<dbReference type="PROSITE" id="PS51257">
    <property type="entry name" value="PROKAR_LIPOPROTEIN"/>
    <property type="match status" value="1"/>
</dbReference>
<dbReference type="EMBL" id="SNZF01000014">
    <property type="protein sequence ID" value="TDR34416.1"/>
    <property type="molecule type" value="Genomic_DNA"/>
</dbReference>
<feature type="signal peptide" evidence="2">
    <location>
        <begin position="1"/>
        <end position="18"/>
    </location>
</feature>
<evidence type="ECO:0008006" key="7">
    <source>
        <dbReference type="Google" id="ProtNLM"/>
    </source>
</evidence>
<dbReference type="eggNOG" id="ENOG50330NT">
    <property type="taxonomic scope" value="Bacteria"/>
</dbReference>
<feature type="region of interest" description="Disordered" evidence="1">
    <location>
        <begin position="33"/>
        <end position="61"/>
    </location>
</feature>
<feature type="chain" id="PRO_5044537467" description="Lipoprotein" evidence="2">
    <location>
        <begin position="19"/>
        <end position="187"/>
    </location>
</feature>
<evidence type="ECO:0000256" key="1">
    <source>
        <dbReference type="SAM" id="MobiDB-lite"/>
    </source>
</evidence>
<name>A0A011UE68_9HYPH</name>
<evidence type="ECO:0000313" key="4">
    <source>
        <dbReference type="EMBL" id="TDR34416.1"/>
    </source>
</evidence>
<dbReference type="HOGENOM" id="CLU_094105_0_0_5"/>
<evidence type="ECO:0000313" key="3">
    <source>
        <dbReference type="EMBL" id="EXL04406.1"/>
    </source>
</evidence>
<proteinExistence type="predicted"/>
<dbReference type="AlphaFoldDB" id="A0A011UE68"/>
<dbReference type="Proteomes" id="UP000294958">
    <property type="component" value="Unassembled WGS sequence"/>
</dbReference>
<dbReference type="EMBL" id="JENY01000021">
    <property type="protein sequence ID" value="EXL04406.1"/>
    <property type="molecule type" value="Genomic_DNA"/>
</dbReference>
<gene>
    <name evidence="3" type="ORF">BG36_09780</name>
    <name evidence="4" type="ORF">DES43_11422</name>
</gene>
<organism evidence="3 5">
    <name type="scientific">Aquamicrobium defluvii</name>
    <dbReference type="NCBI Taxonomy" id="69279"/>
    <lineage>
        <taxon>Bacteria</taxon>
        <taxon>Pseudomonadati</taxon>
        <taxon>Pseudomonadota</taxon>
        <taxon>Alphaproteobacteria</taxon>
        <taxon>Hyphomicrobiales</taxon>
        <taxon>Phyllobacteriaceae</taxon>
        <taxon>Aquamicrobium</taxon>
    </lineage>
</organism>
<feature type="compositionally biased region" description="Low complexity" evidence="1">
    <location>
        <begin position="33"/>
        <end position="60"/>
    </location>
</feature>